<organism evidence="2 3">
    <name type="scientific">Dichanthelium oligosanthes</name>
    <dbReference type="NCBI Taxonomy" id="888268"/>
    <lineage>
        <taxon>Eukaryota</taxon>
        <taxon>Viridiplantae</taxon>
        <taxon>Streptophyta</taxon>
        <taxon>Embryophyta</taxon>
        <taxon>Tracheophyta</taxon>
        <taxon>Spermatophyta</taxon>
        <taxon>Magnoliopsida</taxon>
        <taxon>Liliopsida</taxon>
        <taxon>Poales</taxon>
        <taxon>Poaceae</taxon>
        <taxon>PACMAD clade</taxon>
        <taxon>Panicoideae</taxon>
        <taxon>Panicodae</taxon>
        <taxon>Paniceae</taxon>
        <taxon>Dichantheliinae</taxon>
        <taxon>Dichanthelium</taxon>
    </lineage>
</organism>
<accession>A0A1E5UP74</accession>
<feature type="compositionally biased region" description="Polar residues" evidence="1">
    <location>
        <begin position="90"/>
        <end position="99"/>
    </location>
</feature>
<dbReference type="PANTHER" id="PTHR34962:SF1">
    <property type="entry name" value="EMBRYO DEFECTIVE 1703-RELATED"/>
    <property type="match status" value="1"/>
</dbReference>
<keyword evidence="3" id="KW-1185">Reference proteome</keyword>
<feature type="region of interest" description="Disordered" evidence="1">
    <location>
        <begin position="121"/>
        <end position="140"/>
    </location>
</feature>
<reference evidence="2 3" key="1">
    <citation type="submission" date="2016-09" db="EMBL/GenBank/DDBJ databases">
        <title>The draft genome of Dichanthelium oligosanthes: A C3 panicoid grass species.</title>
        <authorList>
            <person name="Studer A.J."/>
            <person name="Schnable J.C."/>
            <person name="Brutnell T.P."/>
        </authorList>
    </citation>
    <scope>NUCLEOTIDE SEQUENCE [LARGE SCALE GENOMIC DNA]</scope>
    <source>
        <strain evidence="3">cv. Kellogg 1175</strain>
        <tissue evidence="2">Leaf</tissue>
    </source>
</reference>
<proteinExistence type="predicted"/>
<name>A0A1E5UP74_9POAL</name>
<sequence length="725" mass="79491">MATTTSSPFLAPLRFSTQIAGSPTTSAAGSAPVLRICCWKRFVASRCEVYLVPARFPRPLPRRRNALRDKASPLLPLPVVPHQVRHPYDESSNLESLDSQEPKPGCLDAEPSSDFKEKLEISGGLGASRSGNVDSESELDGENDAIGVTEEEITFCGAGVGPVFSVYEGPEENVVSVEVGEDEIINRSEAAVGLGGVDSECMLSHATVMAMELKCGDHVAPKTSSLFQFVAADRVESPVLNGVVTVAQRNATPLRSVAWSGLAALCGVCVVFFVSKLIQTNSKVHLLRRLPYIHRPGMEWDEFDKGKMTMLNNAHVFSGGLLKRPHLDRKELMNNIKRAKESRGWFIIRNSFSFKTAANGDDTSIAEIRRTVTEVQTPGVLEQTNIKENNGVFFPHLVASEEEVSSRINRTSCELASEEEFTEICAKNLDSIHGTKSSVPCISDQQIICTKDNANESSINVLSETAGGFSSDCFDISSSELRNNKTPMDISVSDVNAIQEVGVLRISAKDSQTAHCEELAHNMSIIEPVNLKRDNMGLVQESKPSISTRNDKQTSHVNEKEDKERAILKEAQARLEKEDIGILDSGCTSSLYAQEETVQHKFSKCSTSEKKQEKSKCSTSEKKQEKITSSNKKASAHVSKNKGKLQKEVCSNKEAETKQSEQGVPGTKIVNDPSNCVQKTKRLTKKRLKKVQNYMQRVATEDDVQSSMDDQKTAAGILKSQEGQM</sequence>
<feature type="region of interest" description="Disordered" evidence="1">
    <location>
        <begin position="89"/>
        <end position="112"/>
    </location>
</feature>
<dbReference type="STRING" id="888268.A0A1E5UP74"/>
<feature type="region of interest" description="Disordered" evidence="1">
    <location>
        <begin position="602"/>
        <end position="674"/>
    </location>
</feature>
<feature type="region of interest" description="Disordered" evidence="1">
    <location>
        <begin position="540"/>
        <end position="563"/>
    </location>
</feature>
<comment type="caution">
    <text evidence="2">The sequence shown here is derived from an EMBL/GenBank/DDBJ whole genome shotgun (WGS) entry which is preliminary data.</text>
</comment>
<dbReference type="OrthoDB" id="690662at2759"/>
<evidence type="ECO:0000313" key="2">
    <source>
        <dbReference type="EMBL" id="OEL14682.1"/>
    </source>
</evidence>
<evidence type="ECO:0000313" key="3">
    <source>
        <dbReference type="Proteomes" id="UP000095767"/>
    </source>
</evidence>
<feature type="region of interest" description="Disordered" evidence="1">
    <location>
        <begin position="700"/>
        <end position="725"/>
    </location>
</feature>
<dbReference type="PANTHER" id="PTHR34962">
    <property type="entry name" value="EMBRYO DEFECTIVE 1703-RELATED"/>
    <property type="match status" value="1"/>
</dbReference>
<feature type="compositionally biased region" description="Basic and acidic residues" evidence="1">
    <location>
        <begin position="645"/>
        <end position="659"/>
    </location>
</feature>
<dbReference type="EMBL" id="LWDX02069253">
    <property type="protein sequence ID" value="OEL14682.1"/>
    <property type="molecule type" value="Genomic_DNA"/>
</dbReference>
<dbReference type="AlphaFoldDB" id="A0A1E5UP74"/>
<evidence type="ECO:0000256" key="1">
    <source>
        <dbReference type="SAM" id="MobiDB-lite"/>
    </source>
</evidence>
<gene>
    <name evidence="2" type="ORF">BAE44_0024298</name>
</gene>
<protein>
    <submittedName>
        <fullName evidence="2">Uncharacterized protein</fullName>
    </submittedName>
</protein>
<dbReference type="Proteomes" id="UP000095767">
    <property type="component" value="Unassembled WGS sequence"/>
</dbReference>
<feature type="compositionally biased region" description="Basic and acidic residues" evidence="1">
    <location>
        <begin position="549"/>
        <end position="563"/>
    </location>
</feature>
<feature type="compositionally biased region" description="Basic and acidic residues" evidence="1">
    <location>
        <begin position="607"/>
        <end position="626"/>
    </location>
</feature>